<dbReference type="AlphaFoldDB" id="A0A157L2T4"/>
<feature type="signal peptide" evidence="2">
    <location>
        <begin position="1"/>
        <end position="22"/>
    </location>
</feature>
<accession>A0A157L2T4</accession>
<dbReference type="InterPro" id="IPR009468">
    <property type="entry name" value="DUF1090"/>
</dbReference>
<evidence type="ECO:0000256" key="1">
    <source>
        <dbReference type="SAM" id="MobiDB-lite"/>
    </source>
</evidence>
<name>A0A157L2T4_9BORD</name>
<dbReference type="Pfam" id="PF06476">
    <property type="entry name" value="DUF1090"/>
    <property type="match status" value="1"/>
</dbReference>
<evidence type="ECO:0000256" key="2">
    <source>
        <dbReference type="SAM" id="SignalP"/>
    </source>
</evidence>
<reference evidence="3 4" key="1">
    <citation type="submission" date="2016-03" db="EMBL/GenBank/DDBJ databases">
        <authorList>
            <consortium name="Pathogen Informatics"/>
        </authorList>
    </citation>
    <scope>NUCLEOTIDE SEQUENCE [LARGE SCALE GENOMIC DNA]</scope>
    <source>
        <strain evidence="3 4">NCTC13364</strain>
    </source>
</reference>
<evidence type="ECO:0000313" key="4">
    <source>
        <dbReference type="Proteomes" id="UP000077037"/>
    </source>
</evidence>
<sequence length="127" mass="13878">MTTFHKAGVLACLLSLSLPAWSQPSGCEAKRQEIEAQIAAAKAKGNKARVAGLETALANNKAHCTDASLRRDAQREVDQAREKLAERERELQKARDEGRDADKLADRQRKVDEARADLARAQADAGQ</sequence>
<protein>
    <submittedName>
        <fullName evidence="3">Protein of uncharacterized function (DUF1090)</fullName>
    </submittedName>
</protein>
<keyword evidence="2" id="KW-0732">Signal</keyword>
<feature type="region of interest" description="Disordered" evidence="1">
    <location>
        <begin position="68"/>
        <end position="111"/>
    </location>
</feature>
<proteinExistence type="predicted"/>
<dbReference type="EMBL" id="FKBS01000007">
    <property type="protein sequence ID" value="SAH91138.1"/>
    <property type="molecule type" value="Genomic_DNA"/>
</dbReference>
<evidence type="ECO:0000313" key="3">
    <source>
        <dbReference type="EMBL" id="SAH91138.1"/>
    </source>
</evidence>
<feature type="chain" id="PRO_5007613950" evidence="2">
    <location>
        <begin position="23"/>
        <end position="127"/>
    </location>
</feature>
<dbReference type="Proteomes" id="UP000077037">
    <property type="component" value="Unassembled WGS sequence"/>
</dbReference>
<organism evidence="3 4">
    <name type="scientific">Bordetella ansorpii</name>
    <dbReference type="NCBI Taxonomy" id="288768"/>
    <lineage>
        <taxon>Bacteria</taxon>
        <taxon>Pseudomonadati</taxon>
        <taxon>Pseudomonadota</taxon>
        <taxon>Betaproteobacteria</taxon>
        <taxon>Burkholderiales</taxon>
        <taxon>Alcaligenaceae</taxon>
        <taxon>Bordetella</taxon>
    </lineage>
</organism>
<gene>
    <name evidence="3" type="primary">yqjC</name>
    <name evidence="3" type="ORF">SAMEA1982600_00540</name>
</gene>